<evidence type="ECO:0000256" key="1">
    <source>
        <dbReference type="SAM" id="SignalP"/>
    </source>
</evidence>
<dbReference type="AlphaFoldDB" id="A0A5C5YVA6"/>
<accession>A0A5C5YVA6</accession>
<dbReference type="OrthoDB" id="237120at2"/>
<proteinExistence type="predicted"/>
<keyword evidence="4" id="KW-1185">Reference proteome</keyword>
<dbReference type="EMBL" id="SJPJ01000001">
    <property type="protein sequence ID" value="TWT78989.1"/>
    <property type="molecule type" value="Genomic_DNA"/>
</dbReference>
<evidence type="ECO:0000259" key="2">
    <source>
        <dbReference type="Pfam" id="PF00884"/>
    </source>
</evidence>
<reference evidence="3 4" key="1">
    <citation type="submission" date="2019-02" db="EMBL/GenBank/DDBJ databases">
        <title>Deep-cultivation of Planctomycetes and their phenomic and genomic characterization uncovers novel biology.</title>
        <authorList>
            <person name="Wiegand S."/>
            <person name="Jogler M."/>
            <person name="Boedeker C."/>
            <person name="Pinto D."/>
            <person name="Vollmers J."/>
            <person name="Rivas-Marin E."/>
            <person name="Kohn T."/>
            <person name="Peeters S.H."/>
            <person name="Heuer A."/>
            <person name="Rast P."/>
            <person name="Oberbeckmann S."/>
            <person name="Bunk B."/>
            <person name="Jeske O."/>
            <person name="Meyerdierks A."/>
            <person name="Storesund J.E."/>
            <person name="Kallscheuer N."/>
            <person name="Luecker S."/>
            <person name="Lage O.M."/>
            <person name="Pohl T."/>
            <person name="Merkel B.J."/>
            <person name="Hornburger P."/>
            <person name="Mueller R.-W."/>
            <person name="Bruemmer F."/>
            <person name="Labrenz M."/>
            <person name="Spormann A.M."/>
            <person name="Op Den Camp H."/>
            <person name="Overmann J."/>
            <person name="Amann R."/>
            <person name="Jetten M.S.M."/>
            <person name="Mascher T."/>
            <person name="Medema M.H."/>
            <person name="Devos D.P."/>
            <person name="Kaster A.-K."/>
            <person name="Ovreas L."/>
            <person name="Rohde M."/>
            <person name="Galperin M.Y."/>
            <person name="Jogler C."/>
        </authorList>
    </citation>
    <scope>NUCLEOTIDE SEQUENCE [LARGE SCALE GENOMIC DNA]</scope>
    <source>
        <strain evidence="3 4">CA13</strain>
    </source>
</reference>
<dbReference type="GO" id="GO:0004065">
    <property type="term" value="F:arylsulfatase activity"/>
    <property type="evidence" value="ECO:0007669"/>
    <property type="project" value="UniProtKB-EC"/>
</dbReference>
<organism evidence="3 4">
    <name type="scientific">Novipirellula herctigrandis</name>
    <dbReference type="NCBI Taxonomy" id="2527986"/>
    <lineage>
        <taxon>Bacteria</taxon>
        <taxon>Pseudomonadati</taxon>
        <taxon>Planctomycetota</taxon>
        <taxon>Planctomycetia</taxon>
        <taxon>Pirellulales</taxon>
        <taxon>Pirellulaceae</taxon>
        <taxon>Novipirellula</taxon>
    </lineage>
</organism>
<dbReference type="PANTHER" id="PTHR43108:SF6">
    <property type="entry name" value="N-SULPHOGLUCOSAMINE SULPHOHYDROLASE"/>
    <property type="match status" value="1"/>
</dbReference>
<evidence type="ECO:0000313" key="4">
    <source>
        <dbReference type="Proteomes" id="UP000315010"/>
    </source>
</evidence>
<keyword evidence="1" id="KW-0732">Signal</keyword>
<keyword evidence="3" id="KW-0378">Hydrolase</keyword>
<comment type="caution">
    <text evidence="3">The sequence shown here is derived from an EMBL/GenBank/DDBJ whole genome shotgun (WGS) entry which is preliminary data.</text>
</comment>
<dbReference type="PROSITE" id="PS51257">
    <property type="entry name" value="PROKAR_LIPOPROTEIN"/>
    <property type="match status" value="1"/>
</dbReference>
<feature type="domain" description="Sulfatase N-terminal" evidence="2">
    <location>
        <begin position="41"/>
        <end position="364"/>
    </location>
</feature>
<dbReference type="PANTHER" id="PTHR43108">
    <property type="entry name" value="N-ACETYLGLUCOSAMINE-6-SULFATASE FAMILY MEMBER"/>
    <property type="match status" value="1"/>
</dbReference>
<dbReference type="SUPFAM" id="SSF53649">
    <property type="entry name" value="Alkaline phosphatase-like"/>
    <property type="match status" value="1"/>
</dbReference>
<dbReference type="EC" id="3.1.6.1" evidence="3"/>
<name>A0A5C5YVA6_9BACT</name>
<dbReference type="CDD" id="cd16031">
    <property type="entry name" value="G6S_like"/>
    <property type="match status" value="1"/>
</dbReference>
<dbReference type="Pfam" id="PF00884">
    <property type="entry name" value="Sulfatase"/>
    <property type="match status" value="1"/>
</dbReference>
<gene>
    <name evidence="3" type="ORF">CA13_03860</name>
</gene>
<feature type="chain" id="PRO_5022862062" evidence="1">
    <location>
        <begin position="30"/>
        <end position="466"/>
    </location>
</feature>
<dbReference type="Proteomes" id="UP000315010">
    <property type="component" value="Unassembled WGS sequence"/>
</dbReference>
<protein>
    <submittedName>
        <fullName evidence="3">Arylsulfatase</fullName>
        <ecNumber evidence="3">3.1.6.1</ecNumber>
    </submittedName>
</protein>
<sequence precursor="true">MRLRLPRSLTHIGFLLFACLLLATRPAFAEVEVELVEKPMNILVLYADDWRHDTLGIAGNKIVQTPNLDRVARQGMRFTHNCVTTSICGVSRATLFTGQWMSRHGNTAFKPFNTPWSETYPGLLRQKGYFVGHVGKWHNGKFPAEHFDFGRSYFGTHWVTQADGSKIHVTQKNEIDALDFLRARPADKPFCLTVAFFATHAEDRNPLQFLPQPQSMELYQDVTIPVAPNATDESFHRLPEFIANEKNEGRNRWHWRFDTPEKYQTMMKNYYRLASEVDSTCGRVLHELDTQGVLDNTLVIFTTDNGYYHAEHGLADKWYPHQESIRVPLIIRDPRMEASKLGHTNDDLTLNVDLAPTILQAAGIRPPKTMQGRDISPLYLADSKPQWRDEFFYEHAMLRSKDFIPASEALVRKDWKYFYWPEFDREQLFDLQTDPMEENDLVADPTQSKRLTEMRARFAELKAEAR</sequence>
<evidence type="ECO:0000313" key="3">
    <source>
        <dbReference type="EMBL" id="TWT78989.1"/>
    </source>
</evidence>
<dbReference type="InterPro" id="IPR017850">
    <property type="entry name" value="Alkaline_phosphatase_core_sf"/>
</dbReference>
<dbReference type="InterPro" id="IPR000917">
    <property type="entry name" value="Sulfatase_N"/>
</dbReference>
<dbReference type="Gene3D" id="3.40.720.10">
    <property type="entry name" value="Alkaline Phosphatase, subunit A"/>
    <property type="match status" value="1"/>
</dbReference>
<feature type="signal peptide" evidence="1">
    <location>
        <begin position="1"/>
        <end position="29"/>
    </location>
</feature>